<accession>A0A1F5HQI6</accession>
<comment type="caution">
    <text evidence="2">The sequence shown here is derived from an EMBL/GenBank/DDBJ whole genome shotgun (WGS) entry which is preliminary data.</text>
</comment>
<evidence type="ECO:0000313" key="3">
    <source>
        <dbReference type="Proteomes" id="UP000177747"/>
    </source>
</evidence>
<gene>
    <name evidence="2" type="ORF">A2W70_00975</name>
</gene>
<protein>
    <submittedName>
        <fullName evidence="2">Uncharacterized protein</fullName>
    </submittedName>
</protein>
<reference evidence="2 3" key="1">
    <citation type="journal article" date="2016" name="Nat. Commun.">
        <title>Thousands of microbial genomes shed light on interconnected biogeochemical processes in an aquifer system.</title>
        <authorList>
            <person name="Anantharaman K."/>
            <person name="Brown C.T."/>
            <person name="Hug L.A."/>
            <person name="Sharon I."/>
            <person name="Castelle C.J."/>
            <person name="Probst A.J."/>
            <person name="Thomas B.C."/>
            <person name="Singh A."/>
            <person name="Wilkins M.J."/>
            <person name="Karaoz U."/>
            <person name="Brodie E.L."/>
            <person name="Williams K.H."/>
            <person name="Hubbard S.S."/>
            <person name="Banfield J.F."/>
        </authorList>
    </citation>
    <scope>NUCLEOTIDE SEQUENCE [LARGE SCALE GENOMIC DNA]</scope>
</reference>
<dbReference type="Proteomes" id="UP000177747">
    <property type="component" value="Unassembled WGS sequence"/>
</dbReference>
<evidence type="ECO:0000256" key="1">
    <source>
        <dbReference type="SAM" id="Phobius"/>
    </source>
</evidence>
<feature type="transmembrane region" description="Helical" evidence="1">
    <location>
        <begin position="40"/>
        <end position="57"/>
    </location>
</feature>
<organism evidence="2 3">
    <name type="scientific">Candidatus Curtissbacteria bacterium RIFCSPLOWO2_02_41_11</name>
    <dbReference type="NCBI Taxonomy" id="1797731"/>
    <lineage>
        <taxon>Bacteria</taxon>
        <taxon>Candidatus Curtissiibacteriota</taxon>
    </lineage>
</organism>
<keyword evidence="1" id="KW-1133">Transmembrane helix</keyword>
<dbReference type="EMBL" id="MFBU01000015">
    <property type="protein sequence ID" value="OGE06421.1"/>
    <property type="molecule type" value="Genomic_DNA"/>
</dbReference>
<keyword evidence="1" id="KW-0812">Transmembrane</keyword>
<proteinExistence type="predicted"/>
<sequence>MAAKFKECTKPHSLMHSLTGLGLGLLLVGLFAALGGQTGVVLGIILIVIGVLGDFAVNK</sequence>
<evidence type="ECO:0000313" key="2">
    <source>
        <dbReference type="EMBL" id="OGE06421.1"/>
    </source>
</evidence>
<dbReference type="STRING" id="1797731.A2W70_00975"/>
<feature type="transmembrane region" description="Helical" evidence="1">
    <location>
        <begin position="12"/>
        <end position="34"/>
    </location>
</feature>
<keyword evidence="1" id="KW-0472">Membrane</keyword>
<name>A0A1F5HQI6_9BACT</name>
<dbReference type="AlphaFoldDB" id="A0A1F5HQI6"/>